<keyword evidence="15" id="KW-1185">Reference proteome</keyword>
<sequence length="180" mass="20350">MDASALLCKPDGTRDAVQHSTGLGSVRTVKHHLVVHVSQSRLQERQERMSRVQSLPEPHQNPSWKDNKLGALPHRFQRSLDDCRLRTLLLQVRDLGLGYDSEETVLFKYCSGGCPRARTNHDLTLSVLLQKSSIPALHHERIYSDPCCRPTRYEDVAFLDTSHRWHKVEKLSASACGCVG</sequence>
<dbReference type="SUPFAM" id="SSF57501">
    <property type="entry name" value="Cystine-knot cytokines"/>
    <property type="match status" value="1"/>
</dbReference>
<evidence type="ECO:0000259" key="13">
    <source>
        <dbReference type="PROSITE" id="PS51362"/>
    </source>
</evidence>
<dbReference type="GO" id="GO:0030971">
    <property type="term" value="F:receptor tyrosine kinase binding"/>
    <property type="evidence" value="ECO:0007669"/>
    <property type="project" value="InterPro"/>
</dbReference>
<evidence type="ECO:0000313" key="15">
    <source>
        <dbReference type="Proteomes" id="UP000886611"/>
    </source>
</evidence>
<dbReference type="InterPro" id="IPR001839">
    <property type="entry name" value="TGF-b_C"/>
</dbReference>
<evidence type="ECO:0000256" key="10">
    <source>
        <dbReference type="ARBA" id="ARBA00074181"/>
    </source>
</evidence>
<evidence type="ECO:0000256" key="11">
    <source>
        <dbReference type="RuleBase" id="RU000354"/>
    </source>
</evidence>
<evidence type="ECO:0000256" key="1">
    <source>
        <dbReference type="ARBA" id="ARBA00004613"/>
    </source>
</evidence>
<evidence type="ECO:0000256" key="5">
    <source>
        <dbReference type="ARBA" id="ARBA00023030"/>
    </source>
</evidence>
<keyword evidence="3" id="KW-0964">Secreted</keyword>
<dbReference type="EMBL" id="JAATIS010000094">
    <property type="protein sequence ID" value="KAG2471063.1"/>
    <property type="molecule type" value="Genomic_DNA"/>
</dbReference>
<dbReference type="PANTHER" id="PTHR12173:SF8">
    <property type="entry name" value="PERSEPHIN"/>
    <property type="match status" value="1"/>
</dbReference>
<evidence type="ECO:0000256" key="7">
    <source>
        <dbReference type="ARBA" id="ARBA00023180"/>
    </source>
</evidence>
<evidence type="ECO:0000256" key="8">
    <source>
        <dbReference type="ARBA" id="ARBA00058643"/>
    </source>
</evidence>
<comment type="subunit">
    <text evidence="9">Homodimer; disulfide-linked. Interacts with GFRA3 coreceptor and RET: forms a 2:2:2 ternary complex composed of ARTN ligand, GFRA3 and RET receptor.</text>
</comment>
<dbReference type="GO" id="GO:0007399">
    <property type="term" value="P:nervous system development"/>
    <property type="evidence" value="ECO:0007669"/>
    <property type="project" value="UniProtKB-ARBA"/>
</dbReference>
<dbReference type="PROSITE" id="PS51362">
    <property type="entry name" value="TGF_BETA_2"/>
    <property type="match status" value="1"/>
</dbReference>
<dbReference type="InterPro" id="IPR029034">
    <property type="entry name" value="Cystine-knot_cytokine"/>
</dbReference>
<keyword evidence="4" id="KW-0732">Signal</keyword>
<evidence type="ECO:0000256" key="3">
    <source>
        <dbReference type="ARBA" id="ARBA00022525"/>
    </source>
</evidence>
<reference evidence="14 15" key="1">
    <citation type="journal article" date="2021" name="Cell">
        <title>Tracing the genetic footprints of vertebrate landing in non-teleost ray-finned fishes.</title>
        <authorList>
            <person name="Bi X."/>
            <person name="Wang K."/>
            <person name="Yang L."/>
            <person name="Pan H."/>
            <person name="Jiang H."/>
            <person name="Wei Q."/>
            <person name="Fang M."/>
            <person name="Yu H."/>
            <person name="Zhu C."/>
            <person name="Cai Y."/>
            <person name="He Y."/>
            <person name="Gan X."/>
            <person name="Zeng H."/>
            <person name="Yu D."/>
            <person name="Zhu Y."/>
            <person name="Jiang H."/>
            <person name="Qiu Q."/>
            <person name="Yang H."/>
            <person name="Zhang Y.E."/>
            <person name="Wang W."/>
            <person name="Zhu M."/>
            <person name="He S."/>
            <person name="Zhang G."/>
        </authorList>
    </citation>
    <scope>NUCLEOTIDE SEQUENCE [LARGE SCALE GENOMIC DNA]</scope>
    <source>
        <strain evidence="14">Bchr_013</strain>
    </source>
</reference>
<evidence type="ECO:0000256" key="6">
    <source>
        <dbReference type="ARBA" id="ARBA00023157"/>
    </source>
</evidence>
<keyword evidence="6" id="KW-1015">Disulfide bond</keyword>
<comment type="similarity">
    <text evidence="2">Belongs to the TGF-beta family. GDNF subfamily.</text>
</comment>
<name>A0A8X7XM62_POLSE</name>
<proteinExistence type="inferred from homology"/>
<evidence type="ECO:0000256" key="4">
    <source>
        <dbReference type="ARBA" id="ARBA00022729"/>
    </source>
</evidence>
<accession>A0A8X7XM62</accession>
<evidence type="ECO:0000313" key="14">
    <source>
        <dbReference type="EMBL" id="KAG2471063.1"/>
    </source>
</evidence>
<dbReference type="GO" id="GO:0008083">
    <property type="term" value="F:growth factor activity"/>
    <property type="evidence" value="ECO:0007669"/>
    <property type="project" value="UniProtKB-KW"/>
</dbReference>
<dbReference type="PANTHER" id="PTHR12173">
    <property type="entry name" value="GDNF SUBFAMILY OF TGF-BETA FAMILY"/>
    <property type="match status" value="1"/>
</dbReference>
<gene>
    <name evidence="14" type="primary">Pspn</name>
    <name evidence="14" type="ORF">GTO96_0006556</name>
</gene>
<keyword evidence="5 11" id="KW-0339">Growth factor</keyword>
<feature type="domain" description="TGF-beta family profile" evidence="13">
    <location>
        <begin position="63"/>
        <end position="179"/>
    </location>
</feature>
<dbReference type="Pfam" id="PF00019">
    <property type="entry name" value="TGF_beta"/>
    <property type="match status" value="1"/>
</dbReference>
<evidence type="ECO:0000256" key="12">
    <source>
        <dbReference type="SAM" id="MobiDB-lite"/>
    </source>
</evidence>
<dbReference type="CDD" id="cd19382">
    <property type="entry name" value="TGF_beta_Persephin"/>
    <property type="match status" value="1"/>
</dbReference>
<comment type="caution">
    <text evidence="14">The sequence shown here is derived from an EMBL/GenBank/DDBJ whole genome shotgun (WGS) entry which is preliminary data.</text>
</comment>
<comment type="function">
    <text evidence="8">Growth factor that supports the survival of sensory and sympathetic peripheral neurons in culture and also supports the survival of dopaminergic neurons of the ventral mid-brain. Acts by binding to its coreceptor, GFRA3, leading to autophosphorylation and activation of the RET receptor. Strong attractant of gut hematopoietic cells thus promoting the formation Peyer's patch-like structures, a major component of the gut-associated lymphoid tissue.</text>
</comment>
<protein>
    <recommendedName>
        <fullName evidence="10">Artemin</fullName>
    </recommendedName>
</protein>
<feature type="non-terminal residue" evidence="14">
    <location>
        <position position="180"/>
    </location>
</feature>
<dbReference type="Gene3D" id="2.10.90.10">
    <property type="entry name" value="Cystine-knot cytokines"/>
    <property type="match status" value="1"/>
</dbReference>
<keyword evidence="7" id="KW-0325">Glycoprotein</keyword>
<evidence type="ECO:0000256" key="9">
    <source>
        <dbReference type="ARBA" id="ARBA00063068"/>
    </source>
</evidence>
<feature type="non-terminal residue" evidence="14">
    <location>
        <position position="1"/>
    </location>
</feature>
<dbReference type="GO" id="GO:0005576">
    <property type="term" value="C:extracellular region"/>
    <property type="evidence" value="ECO:0007669"/>
    <property type="project" value="UniProtKB-SubCell"/>
</dbReference>
<comment type="subcellular location">
    <subcellularLocation>
        <location evidence="1">Secreted</location>
    </subcellularLocation>
</comment>
<dbReference type="SMART" id="SM00204">
    <property type="entry name" value="TGFB"/>
    <property type="match status" value="1"/>
</dbReference>
<dbReference type="InterPro" id="IPR043401">
    <property type="entry name" value="GDNF_fam"/>
</dbReference>
<dbReference type="GO" id="GO:0030116">
    <property type="term" value="F:glial cell-derived neurotrophic factor receptor binding"/>
    <property type="evidence" value="ECO:0007669"/>
    <property type="project" value="InterPro"/>
</dbReference>
<dbReference type="AlphaFoldDB" id="A0A8X7XM62"/>
<feature type="region of interest" description="Disordered" evidence="12">
    <location>
        <begin position="41"/>
        <end position="68"/>
    </location>
</feature>
<dbReference type="FunFam" id="2.10.90.10:FF:000032">
    <property type="entry name" value="Artemin"/>
    <property type="match status" value="1"/>
</dbReference>
<organism evidence="14 15">
    <name type="scientific">Polypterus senegalus</name>
    <name type="common">Senegal bichir</name>
    <dbReference type="NCBI Taxonomy" id="55291"/>
    <lineage>
        <taxon>Eukaryota</taxon>
        <taxon>Metazoa</taxon>
        <taxon>Chordata</taxon>
        <taxon>Craniata</taxon>
        <taxon>Vertebrata</taxon>
        <taxon>Euteleostomi</taxon>
        <taxon>Actinopterygii</taxon>
        <taxon>Polypteriformes</taxon>
        <taxon>Polypteridae</taxon>
        <taxon>Polypterus</taxon>
    </lineage>
</organism>
<evidence type="ECO:0000256" key="2">
    <source>
        <dbReference type="ARBA" id="ARBA00009832"/>
    </source>
</evidence>
<dbReference type="Proteomes" id="UP000886611">
    <property type="component" value="Unassembled WGS sequence"/>
</dbReference>